<comment type="caution">
    <text evidence="1">The sequence shown here is derived from an EMBL/GenBank/DDBJ whole genome shotgun (WGS) entry which is preliminary data.</text>
</comment>
<dbReference type="Gene3D" id="3.90.70.10">
    <property type="entry name" value="Cysteine proteinases"/>
    <property type="match status" value="7"/>
</dbReference>
<name>A0ABQ7LU68_BRACM</name>
<keyword evidence="2" id="KW-1185">Reference proteome</keyword>
<protein>
    <submittedName>
        <fullName evidence="1">Uncharacterized protein</fullName>
    </submittedName>
</protein>
<dbReference type="InterPro" id="IPR038765">
    <property type="entry name" value="Papain-like_cys_pep_sf"/>
</dbReference>
<dbReference type="EMBL" id="JADBGQ010000007">
    <property type="protein sequence ID" value="KAG5390112.1"/>
    <property type="molecule type" value="Genomic_DNA"/>
</dbReference>
<proteinExistence type="predicted"/>
<dbReference type="PANTHER" id="PTHR12411">
    <property type="entry name" value="CYSTEINE PROTEASE FAMILY C1-RELATED"/>
    <property type="match status" value="1"/>
</dbReference>
<sequence length="1949" mass="218841">MILTKNKGVIAVQDIAASTTTNRTKGIGASELEVSQVRGVQHSDTAEYGEPVVDHEKVQREGWHDKEAPVAAQGYHRTCWTKASSGNISDARFHRGIDETRTRYSSTFLLDVVDHSKARMRLSTSFGEHSCYGYYTFRAMEYIMNNGIPKTSDWRFSRKCSDYVGRRPSEANHIHVLNDVRCFKDVNRTLHYLKGQPIIGTIAVFLPEFADIRDEIYRGPTSCTSTFADWHAVSIEKIYILDGEVIADCKNSHGRGHGVGGYFKASLDVLIGNLDPTTGRWMILTKNKGVIAVQDIAASTTTNRTKGIGASELEVSQVRGVQHSDTAEYGEPVVDHEKVQREGWHDKEAPVAAQGYHRTCWTKASSGNISDARFHRGIDETRTRYSSTFLLDVMDHSKARMRLSTSFGEHSCYGYSTFRAMKNIMNNGIPKTSDWRFSRKCSDYVGRRPSEANRIHVLNDVRCFKDVNRTLHYLKGQPIIGTIAVFLPEFADIRDEIYRGPTSCTSTFADWHAVSIEKIYILDGEVIADCKNSHGRGHGVGGYFKASLDVLIGNLDPTTGRWMILTKNKGVIAVQDIAASTTTNRTKGIGASELEVSQVRGVQHSDTAEYGEPVVDHEKVQREGWHDKEVPVAAQGYHRTCWTKASSGNISDARFHRGIDETRTRYSSTFLLDVVDHSKARMRLSTSFGEHSCYGYSTFRAMENIMNNGIPKTSDWRFSRKCSDYVGRRPSEANRIHILNDVRCFKDVNRTLHYLKGQPIIRTIAVFLPEFADIRDEIYRGPTSCTSTFADWHAVSIEKIYILDGEVIADCKNSHGRGHGVGGYFKASLDVLIGNLDPTTGRWMILTKNKGVIAVQDIAASTTTNRTKGIGASELEVDHEKVQREGWHDKEAPVAAQGYHRNTKASSGNIRDARFHRGIDETQTRYSSTFFLDVVDHSKARMRLSTSFGEHSCYGYSTFRAMEYIMNNRIPKSSDWRFSRKCSDYVGRLPSEANRVHVLNDVRCFKDVNRALHYLKGQPIIGTIAVFLPEFADIRDEIYRSPTSCTSTFADWHAVSIEKIYILDGEDIADCKNSHGRGHGVGGYFKASLDVLIGNLDPTTGRWMILTKNKGVIAVQDIAASTTTNRAKGIGASELEVSQVRGIQHSDTAEYGEPVVDHEKVQREGCHDKEAPVAAQGYHRTCWTKASSGNISDARFHRGIDETRTRYSSTFLLVDVDHSKIRMRLSTSFGEHSCYGYSTFRAMEYIMNNGIPKSSDWKFSRKCSDYVGRRPSEANRVHVFNDVRCFKDVNRALHYLKGQPIIGTIAVFLPEFADIRDKIYRGPTSCTSTFADWHAVSIEKFYILDGEVIADCKNSHGRGHRVGGYFKASLDVLIGNLDPTTGRWMILTKNKGVIAVQDIAASTTTNRAKGIGASELEVSQVRGVQHSDTTEYGEPVVDHEKVQGEGWHDKEAPVAAQGYHRTCWTKASSGNISDARFHRGIDETRTRYSSTFLLDVVDHSKARMRLSTSFGEHSCYGYSTFRAMEYIMNNGIPKSSDWKFSRKCSDYVGRRPSEANRVHVLNDVRCFKDVNRALHYLKGQPIIGTIAVFLPEFSDIRDKIYRGPTSCTSTFADWHDVSIEKIYILDGEVIADCKNSHGRGHGRWMILTKNKGVIAVQDIAASTTTNRAKGIGASELEVSQVRGIQHSDTAEYGEPVVDHEKVQREGWHDKEAPVAAYGYHRTCWTKASSGNISDARFHRGIDETRTRYSSTFLLDVVDLSKARMRLSTSFGKHSCYGYSTFRAMEYIMNNGIPKSSDWKFSRKCSDYVGRRPSEANRVHVFNDVRCFKDVNRALHYLKGQPIIGTIAVFLPEFADIRDKIYRGPTSCTSTFADWHAVSIEKFYILDGEVIADCKNSHGRGHRVGGYFKASLDVLIGNLDPTTGVQIELTIQSLQLVAQIRDSHNHMRII</sequence>
<evidence type="ECO:0000313" key="2">
    <source>
        <dbReference type="Proteomes" id="UP000823674"/>
    </source>
</evidence>
<evidence type="ECO:0000313" key="1">
    <source>
        <dbReference type="EMBL" id="KAG5390112.1"/>
    </source>
</evidence>
<organism evidence="1 2">
    <name type="scientific">Brassica rapa subsp. trilocularis</name>
    <dbReference type="NCBI Taxonomy" id="1813537"/>
    <lineage>
        <taxon>Eukaryota</taxon>
        <taxon>Viridiplantae</taxon>
        <taxon>Streptophyta</taxon>
        <taxon>Embryophyta</taxon>
        <taxon>Tracheophyta</taxon>
        <taxon>Spermatophyta</taxon>
        <taxon>Magnoliopsida</taxon>
        <taxon>eudicotyledons</taxon>
        <taxon>Gunneridae</taxon>
        <taxon>Pentapetalae</taxon>
        <taxon>rosids</taxon>
        <taxon>malvids</taxon>
        <taxon>Brassicales</taxon>
        <taxon>Brassicaceae</taxon>
        <taxon>Brassiceae</taxon>
        <taxon>Brassica</taxon>
    </lineage>
</organism>
<dbReference type="SUPFAM" id="SSF54001">
    <property type="entry name" value="Cysteine proteinases"/>
    <property type="match status" value="7"/>
</dbReference>
<dbReference type="InterPro" id="IPR013128">
    <property type="entry name" value="Peptidase_C1A"/>
</dbReference>
<dbReference type="Proteomes" id="UP000823674">
    <property type="component" value="Chromosome A08"/>
</dbReference>
<accession>A0ABQ7LU68</accession>
<reference evidence="1 2" key="1">
    <citation type="submission" date="2021-03" db="EMBL/GenBank/DDBJ databases">
        <authorList>
            <person name="King G.J."/>
            <person name="Bancroft I."/>
            <person name="Baten A."/>
            <person name="Bloomfield J."/>
            <person name="Borpatragohain P."/>
            <person name="He Z."/>
            <person name="Irish N."/>
            <person name="Irwin J."/>
            <person name="Liu K."/>
            <person name="Mauleon R.P."/>
            <person name="Moore J."/>
            <person name="Morris R."/>
            <person name="Ostergaard L."/>
            <person name="Wang B."/>
            <person name="Wells R."/>
        </authorList>
    </citation>
    <scope>NUCLEOTIDE SEQUENCE [LARGE SCALE GENOMIC DNA]</scope>
    <source>
        <strain evidence="1">R-o-18</strain>
        <tissue evidence="1">Leaf</tissue>
    </source>
</reference>
<gene>
    <name evidence="1" type="primary">A08g509290.1_BraROA</name>
    <name evidence="1" type="ORF">IGI04_031653</name>
</gene>